<reference evidence="3 4" key="1">
    <citation type="journal article" date="2016" name="Nat. Commun.">
        <title>Ectomycorrhizal ecology is imprinted in the genome of the dominant symbiotic fungus Cenococcum geophilum.</title>
        <authorList>
            <consortium name="DOE Joint Genome Institute"/>
            <person name="Peter M."/>
            <person name="Kohler A."/>
            <person name="Ohm R.A."/>
            <person name="Kuo A."/>
            <person name="Krutzmann J."/>
            <person name="Morin E."/>
            <person name="Arend M."/>
            <person name="Barry K.W."/>
            <person name="Binder M."/>
            <person name="Choi C."/>
            <person name="Clum A."/>
            <person name="Copeland A."/>
            <person name="Grisel N."/>
            <person name="Haridas S."/>
            <person name="Kipfer T."/>
            <person name="LaButti K."/>
            <person name="Lindquist E."/>
            <person name="Lipzen A."/>
            <person name="Maire R."/>
            <person name="Meier B."/>
            <person name="Mihaltcheva S."/>
            <person name="Molinier V."/>
            <person name="Murat C."/>
            <person name="Poggeler S."/>
            <person name="Quandt C.A."/>
            <person name="Sperisen C."/>
            <person name="Tritt A."/>
            <person name="Tisserant E."/>
            <person name="Crous P.W."/>
            <person name="Henrissat B."/>
            <person name="Nehls U."/>
            <person name="Egli S."/>
            <person name="Spatafora J.W."/>
            <person name="Grigoriev I.V."/>
            <person name="Martin F.M."/>
        </authorList>
    </citation>
    <scope>NUCLEOTIDE SEQUENCE [LARGE SCALE GENOMIC DNA]</scope>
    <source>
        <strain evidence="3 4">CBS 459.81</strain>
    </source>
</reference>
<evidence type="ECO:0000313" key="4">
    <source>
        <dbReference type="Proteomes" id="UP000250266"/>
    </source>
</evidence>
<evidence type="ECO:0000256" key="1">
    <source>
        <dbReference type="SAM" id="MobiDB-lite"/>
    </source>
</evidence>
<evidence type="ECO:0000313" key="3">
    <source>
        <dbReference type="EMBL" id="OCK76616.1"/>
    </source>
</evidence>
<feature type="region of interest" description="Disordered" evidence="1">
    <location>
        <begin position="296"/>
        <end position="365"/>
    </location>
</feature>
<organism evidence="3 4">
    <name type="scientific">Lepidopterella palustris CBS 459.81</name>
    <dbReference type="NCBI Taxonomy" id="1314670"/>
    <lineage>
        <taxon>Eukaryota</taxon>
        <taxon>Fungi</taxon>
        <taxon>Dikarya</taxon>
        <taxon>Ascomycota</taxon>
        <taxon>Pezizomycotina</taxon>
        <taxon>Dothideomycetes</taxon>
        <taxon>Pleosporomycetidae</taxon>
        <taxon>Mytilinidiales</taxon>
        <taxon>Argynnaceae</taxon>
        <taxon>Lepidopterella</taxon>
    </lineage>
</organism>
<keyword evidence="2" id="KW-0812">Transmembrane</keyword>
<keyword evidence="2" id="KW-1133">Transmembrane helix</keyword>
<gene>
    <name evidence="3" type="ORF">K432DRAFT_396291</name>
</gene>
<dbReference type="Pfam" id="PF11309">
    <property type="entry name" value="DUF3112"/>
    <property type="match status" value="1"/>
</dbReference>
<protein>
    <submittedName>
        <fullName evidence="3">Uncharacterized protein</fullName>
    </submittedName>
</protein>
<dbReference type="EMBL" id="KV745195">
    <property type="protein sequence ID" value="OCK76616.1"/>
    <property type="molecule type" value="Genomic_DNA"/>
</dbReference>
<name>A0A8E2E3N6_9PEZI</name>
<feature type="transmembrane region" description="Helical" evidence="2">
    <location>
        <begin position="221"/>
        <end position="242"/>
    </location>
</feature>
<feature type="transmembrane region" description="Helical" evidence="2">
    <location>
        <begin position="180"/>
        <end position="201"/>
    </location>
</feature>
<keyword evidence="2" id="KW-0472">Membrane</keyword>
<sequence>MASQGGAPSGIPKGPPYLPSNWTMGGKPKKKIDLPITAVFLFLYVCGAVIHMTIFQLNRRRGHKFIFSALLFGFCMARIVTCIMRISSMCKPQNISLAIAASIFVAAGVLLIFIVNLLFAQRLIRATHPNFGWHRAFSLVLKAIYVLIGLTLAMVITTTVQSFYTLRPRTRNIDRDFQLYASTFLAIVSFLPIPIVILGLIIPRKTRVEKFGSGRFRTKVYVLLVASVSVCLGAAFRCGTAWKTPVPRTHPLPAYYSRACFYIFNFVVEIIVVYLYAILRIDLRFHIPDGARGPGSYAAGGKTGEKDGDDNVPERGISRIYTEEETFDDLPDPETRLEEAEEKRAISNRNTDLEKATDRNDISRP</sequence>
<feature type="transmembrane region" description="Helical" evidence="2">
    <location>
        <begin position="66"/>
        <end position="86"/>
    </location>
</feature>
<feature type="transmembrane region" description="Helical" evidence="2">
    <location>
        <begin position="34"/>
        <end position="54"/>
    </location>
</feature>
<keyword evidence="4" id="KW-1185">Reference proteome</keyword>
<feature type="compositionally biased region" description="Basic and acidic residues" evidence="1">
    <location>
        <begin position="333"/>
        <end position="365"/>
    </location>
</feature>
<accession>A0A8E2E3N6</accession>
<dbReference type="Proteomes" id="UP000250266">
    <property type="component" value="Unassembled WGS sequence"/>
</dbReference>
<feature type="transmembrane region" description="Helical" evidence="2">
    <location>
        <begin position="254"/>
        <end position="277"/>
    </location>
</feature>
<dbReference type="InterPro" id="IPR021460">
    <property type="entry name" value="DUF3112"/>
</dbReference>
<dbReference type="PANTHER" id="PTHR35184">
    <property type="entry name" value="YALI0C10208P"/>
    <property type="match status" value="1"/>
</dbReference>
<feature type="compositionally biased region" description="Acidic residues" evidence="1">
    <location>
        <begin position="323"/>
        <end position="332"/>
    </location>
</feature>
<feature type="transmembrane region" description="Helical" evidence="2">
    <location>
        <begin position="98"/>
        <end position="119"/>
    </location>
</feature>
<dbReference type="PANTHER" id="PTHR35184:SF1">
    <property type="entry name" value="INTEGRAL MEMBRANE PROTEIN"/>
    <property type="match status" value="1"/>
</dbReference>
<evidence type="ECO:0000256" key="2">
    <source>
        <dbReference type="SAM" id="Phobius"/>
    </source>
</evidence>
<feature type="transmembrane region" description="Helical" evidence="2">
    <location>
        <begin position="139"/>
        <end position="160"/>
    </location>
</feature>
<dbReference type="AlphaFoldDB" id="A0A8E2E3N6"/>
<dbReference type="OrthoDB" id="3357002at2759"/>
<proteinExistence type="predicted"/>